<organism evidence="2 3">
    <name type="scientific">Hibiscus sabdariffa</name>
    <name type="common">roselle</name>
    <dbReference type="NCBI Taxonomy" id="183260"/>
    <lineage>
        <taxon>Eukaryota</taxon>
        <taxon>Viridiplantae</taxon>
        <taxon>Streptophyta</taxon>
        <taxon>Embryophyta</taxon>
        <taxon>Tracheophyta</taxon>
        <taxon>Spermatophyta</taxon>
        <taxon>Magnoliopsida</taxon>
        <taxon>eudicotyledons</taxon>
        <taxon>Gunneridae</taxon>
        <taxon>Pentapetalae</taxon>
        <taxon>rosids</taxon>
        <taxon>malvids</taxon>
        <taxon>Malvales</taxon>
        <taxon>Malvaceae</taxon>
        <taxon>Malvoideae</taxon>
        <taxon>Hibiscus</taxon>
    </lineage>
</organism>
<proteinExistence type="predicted"/>
<keyword evidence="3" id="KW-1185">Reference proteome</keyword>
<dbReference type="EMBL" id="JBBPBN010000008">
    <property type="protein sequence ID" value="KAK9033440.1"/>
    <property type="molecule type" value="Genomic_DNA"/>
</dbReference>
<protein>
    <submittedName>
        <fullName evidence="2">Uncharacterized protein</fullName>
    </submittedName>
</protein>
<feature type="region of interest" description="Disordered" evidence="1">
    <location>
        <begin position="59"/>
        <end position="89"/>
    </location>
</feature>
<reference evidence="2 3" key="1">
    <citation type="journal article" date="2024" name="G3 (Bethesda)">
        <title>Genome assembly of Hibiscus sabdariffa L. provides insights into metabolisms of medicinal natural products.</title>
        <authorList>
            <person name="Kim T."/>
        </authorList>
    </citation>
    <scope>NUCLEOTIDE SEQUENCE [LARGE SCALE GENOMIC DNA]</scope>
    <source>
        <strain evidence="2">TK-2024</strain>
        <tissue evidence="2">Old leaves</tissue>
    </source>
</reference>
<evidence type="ECO:0000256" key="1">
    <source>
        <dbReference type="SAM" id="MobiDB-lite"/>
    </source>
</evidence>
<accession>A0ABR2T811</accession>
<sequence length="126" mass="14185">MFHSHLLNISFPFSKPLAAEYHRRRLPSPVPTNHDCHHEALNTLSLFLRSRFRRGHPISTGMAPKLSAPPPTPPSVEFPDQTMTPKGPPRVSMAVMGCHRVRQRRVKGVCWCWHSACKGRGSRVAS</sequence>
<name>A0ABR2T811_9ROSI</name>
<evidence type="ECO:0000313" key="3">
    <source>
        <dbReference type="Proteomes" id="UP001396334"/>
    </source>
</evidence>
<evidence type="ECO:0000313" key="2">
    <source>
        <dbReference type="EMBL" id="KAK9033440.1"/>
    </source>
</evidence>
<feature type="compositionally biased region" description="Pro residues" evidence="1">
    <location>
        <begin position="67"/>
        <end position="76"/>
    </location>
</feature>
<comment type="caution">
    <text evidence="2">The sequence shown here is derived from an EMBL/GenBank/DDBJ whole genome shotgun (WGS) entry which is preliminary data.</text>
</comment>
<gene>
    <name evidence="2" type="ORF">V6N11_018473</name>
</gene>
<dbReference type="Proteomes" id="UP001396334">
    <property type="component" value="Unassembled WGS sequence"/>
</dbReference>